<feature type="signal peptide" evidence="1">
    <location>
        <begin position="1"/>
        <end position="21"/>
    </location>
</feature>
<feature type="domain" description="LysM" evidence="2">
    <location>
        <begin position="106"/>
        <end position="153"/>
    </location>
</feature>
<keyword evidence="1" id="KW-0732">Signal</keyword>
<dbReference type="Proteomes" id="UP000327013">
    <property type="component" value="Chromosome 2"/>
</dbReference>
<evidence type="ECO:0000256" key="1">
    <source>
        <dbReference type="SAM" id="SignalP"/>
    </source>
</evidence>
<evidence type="ECO:0000259" key="2">
    <source>
        <dbReference type="PROSITE" id="PS51782"/>
    </source>
</evidence>
<evidence type="ECO:0000313" key="3">
    <source>
        <dbReference type="EMBL" id="KAE8008865.1"/>
    </source>
</evidence>
<dbReference type="OrthoDB" id="2107166at2759"/>
<dbReference type="InterPro" id="IPR036779">
    <property type="entry name" value="LysM_dom_sf"/>
</dbReference>
<dbReference type="SMART" id="SM00257">
    <property type="entry name" value="LysM"/>
    <property type="match status" value="2"/>
</dbReference>
<dbReference type="Gene3D" id="3.10.350.10">
    <property type="entry name" value="LysM domain"/>
    <property type="match status" value="2"/>
</dbReference>
<evidence type="ECO:0000313" key="4">
    <source>
        <dbReference type="Proteomes" id="UP000327013"/>
    </source>
</evidence>
<dbReference type="AlphaFoldDB" id="A0A5N6QNZ0"/>
<feature type="domain" description="LysM" evidence="2">
    <location>
        <begin position="170"/>
        <end position="214"/>
    </location>
</feature>
<dbReference type="InterPro" id="IPR018392">
    <property type="entry name" value="LysM"/>
</dbReference>
<dbReference type="CDD" id="cd00118">
    <property type="entry name" value="LysM"/>
    <property type="match status" value="2"/>
</dbReference>
<dbReference type="PANTHER" id="PTHR33734">
    <property type="entry name" value="LYSM DOMAIN-CONTAINING GPI-ANCHORED PROTEIN 2"/>
    <property type="match status" value="1"/>
</dbReference>
<accession>A0A5N6QNZ0</accession>
<reference evidence="3 4" key="1">
    <citation type="submission" date="2019-06" db="EMBL/GenBank/DDBJ databases">
        <title>A chromosomal-level reference genome of Carpinus fangiana (Coryloideae, Betulaceae).</title>
        <authorList>
            <person name="Yang X."/>
            <person name="Wang Z."/>
            <person name="Zhang L."/>
            <person name="Hao G."/>
            <person name="Liu J."/>
            <person name="Yang Y."/>
        </authorList>
    </citation>
    <scope>NUCLEOTIDE SEQUENCE [LARGE SCALE GENOMIC DNA]</scope>
    <source>
        <strain evidence="3">Cfa_2016G</strain>
        <tissue evidence="3">Leaf</tissue>
    </source>
</reference>
<protein>
    <recommendedName>
        <fullName evidence="2">LysM domain-containing protein</fullName>
    </recommendedName>
</protein>
<name>A0A5N6QNZ0_9ROSI</name>
<dbReference type="Pfam" id="PF01476">
    <property type="entry name" value="LysM"/>
    <property type="match status" value="2"/>
</dbReference>
<keyword evidence="4" id="KW-1185">Reference proteome</keyword>
<proteinExistence type="predicted"/>
<organism evidence="3 4">
    <name type="scientific">Carpinus fangiana</name>
    <dbReference type="NCBI Taxonomy" id="176857"/>
    <lineage>
        <taxon>Eukaryota</taxon>
        <taxon>Viridiplantae</taxon>
        <taxon>Streptophyta</taxon>
        <taxon>Embryophyta</taxon>
        <taxon>Tracheophyta</taxon>
        <taxon>Spermatophyta</taxon>
        <taxon>Magnoliopsida</taxon>
        <taxon>eudicotyledons</taxon>
        <taxon>Gunneridae</taxon>
        <taxon>Pentapetalae</taxon>
        <taxon>rosids</taxon>
        <taxon>fabids</taxon>
        <taxon>Fagales</taxon>
        <taxon>Betulaceae</taxon>
        <taxon>Carpinus</taxon>
    </lineage>
</organism>
<dbReference type="PROSITE" id="PS51782">
    <property type="entry name" value="LYSM"/>
    <property type="match status" value="2"/>
</dbReference>
<dbReference type="PANTHER" id="PTHR33734:SF11">
    <property type="entry name" value="LYSM DOMAIN-CONTAINING GPI-ANCHORED PROTEIN 2"/>
    <property type="match status" value="1"/>
</dbReference>
<sequence length="332" mass="35337">MGYAKVLLGVLLVSALSISTAQPLARFKCSKAGETCTAVIDYVSPNKTTLSAIQKLFQVKKFRNLLGVNNFSSNASEKQTISEKQKIRIPFTCACSNGTGLSNHSPNYTVVGGDVLYHIAAEVFSGLVTYQEIAAANGLPDANKIEVGQVLWIPLPCSCDDVDGLKVVHYGHLVDAGSTVEGIAEQYGTKSATLLSLNQMANASELKAAQVLDVPLKACTSNISSNSLDYGLLVARDTYFYTARNCIKCTCGRANNYTSLQCEPSGLKPLSNWTACPPVQCEGAGNLYIGNVTSSGCNQTTCAYTGYDSQNIFASLVTESTCPGWCNLLSLL</sequence>
<feature type="chain" id="PRO_5024453590" description="LysM domain-containing protein" evidence="1">
    <location>
        <begin position="22"/>
        <end position="332"/>
    </location>
</feature>
<dbReference type="EMBL" id="CM017322">
    <property type="protein sequence ID" value="KAE8008865.1"/>
    <property type="molecule type" value="Genomic_DNA"/>
</dbReference>
<gene>
    <name evidence="3" type="ORF">FH972_005336</name>
</gene>
<dbReference type="SUPFAM" id="SSF54106">
    <property type="entry name" value="LysM domain"/>
    <property type="match status" value="2"/>
</dbReference>